<proteinExistence type="inferred from homology"/>
<evidence type="ECO:0000256" key="16">
    <source>
        <dbReference type="RuleBase" id="RU000532"/>
    </source>
</evidence>
<evidence type="ECO:0000256" key="8">
    <source>
        <dbReference type="ARBA" id="ARBA00022679"/>
    </source>
</evidence>
<dbReference type="GO" id="GO:0005829">
    <property type="term" value="C:cytosol"/>
    <property type="evidence" value="ECO:0007669"/>
    <property type="project" value="TreeGrafter"/>
</dbReference>
<keyword evidence="12 13" id="KW-0324">Glycolysis</keyword>
<dbReference type="HAMAP" id="MF_00145">
    <property type="entry name" value="Phosphoglyc_kinase"/>
    <property type="match status" value="1"/>
</dbReference>
<evidence type="ECO:0000256" key="9">
    <source>
        <dbReference type="ARBA" id="ARBA00022741"/>
    </source>
</evidence>
<dbReference type="InterPro" id="IPR015911">
    <property type="entry name" value="Phosphoglycerate_kinase_CS"/>
</dbReference>
<feature type="binding site" evidence="13">
    <location>
        <position position="35"/>
    </location>
    <ligand>
        <name>substrate</name>
    </ligand>
</feature>
<evidence type="ECO:0000313" key="18">
    <source>
        <dbReference type="Proteomes" id="UP000014417"/>
    </source>
</evidence>
<dbReference type="GO" id="GO:0004618">
    <property type="term" value="F:phosphoglycerate kinase activity"/>
    <property type="evidence" value="ECO:0007669"/>
    <property type="project" value="UniProtKB-UniRule"/>
</dbReference>
<feature type="binding site" evidence="13">
    <location>
        <position position="154"/>
    </location>
    <ligand>
        <name>substrate</name>
    </ligand>
</feature>
<dbReference type="Proteomes" id="UP000014417">
    <property type="component" value="Unassembled WGS sequence"/>
</dbReference>
<evidence type="ECO:0000256" key="3">
    <source>
        <dbReference type="ARBA" id="ARBA00008982"/>
    </source>
</evidence>
<comment type="subcellular location">
    <subcellularLocation>
        <location evidence="13">Cytoplasm</location>
    </subcellularLocation>
</comment>
<evidence type="ECO:0000256" key="14">
    <source>
        <dbReference type="PIRSR" id="PIRSR000724-1"/>
    </source>
</evidence>
<reference evidence="17 18" key="1">
    <citation type="submission" date="2013-04" db="EMBL/GenBank/DDBJ databases">
        <title>The Genome Sequence of Propionimicrobium lymphophilum ACS-093-V-SCH5.</title>
        <authorList>
            <consortium name="The Broad Institute Genomics Platform"/>
            <person name="Earl A."/>
            <person name="Ward D."/>
            <person name="Feldgarden M."/>
            <person name="Gevers D."/>
            <person name="Saerens B."/>
            <person name="Vaneechoutte M."/>
            <person name="Walker B."/>
            <person name="Young S."/>
            <person name="Zeng Q."/>
            <person name="Gargeya S."/>
            <person name="Fitzgerald M."/>
            <person name="Haas B."/>
            <person name="Abouelleil A."/>
            <person name="Allen A.W."/>
            <person name="Alvarado L."/>
            <person name="Arachchi H.M."/>
            <person name="Berlin A.M."/>
            <person name="Chapman S.B."/>
            <person name="Gainer-Dewar J."/>
            <person name="Goldberg J."/>
            <person name="Griggs A."/>
            <person name="Gujja S."/>
            <person name="Hansen M."/>
            <person name="Howarth C."/>
            <person name="Imamovic A."/>
            <person name="Ireland A."/>
            <person name="Larimer J."/>
            <person name="McCowan C."/>
            <person name="Murphy C."/>
            <person name="Pearson M."/>
            <person name="Poon T.W."/>
            <person name="Priest M."/>
            <person name="Roberts A."/>
            <person name="Saif S."/>
            <person name="Shea T."/>
            <person name="Sisk P."/>
            <person name="Sykes S."/>
            <person name="Wortman J."/>
            <person name="Nusbaum C."/>
            <person name="Birren B."/>
        </authorList>
    </citation>
    <scope>NUCLEOTIDE SEQUENCE [LARGE SCALE GENOMIC DNA]</scope>
    <source>
        <strain evidence="17 18">ACS-093-V-SCH5</strain>
    </source>
</reference>
<feature type="binding site" evidence="13 14">
    <location>
        <begin position="58"/>
        <end position="61"/>
    </location>
    <ligand>
        <name>substrate</name>
    </ligand>
</feature>
<comment type="subunit">
    <text evidence="4 13">Monomer.</text>
</comment>
<feature type="binding site" evidence="13 15">
    <location>
        <position position="204"/>
    </location>
    <ligand>
        <name>ATP</name>
        <dbReference type="ChEBI" id="CHEBI:30616"/>
    </ligand>
</feature>
<dbReference type="GO" id="GO:0005524">
    <property type="term" value="F:ATP binding"/>
    <property type="evidence" value="ECO:0007669"/>
    <property type="project" value="UniProtKB-KW"/>
</dbReference>
<dbReference type="PIRSF" id="PIRSF000724">
    <property type="entry name" value="Pgk"/>
    <property type="match status" value="1"/>
</dbReference>
<evidence type="ECO:0000256" key="13">
    <source>
        <dbReference type="HAMAP-Rule" id="MF_00145"/>
    </source>
</evidence>
<keyword evidence="7 13" id="KW-0963">Cytoplasm</keyword>
<dbReference type="PANTHER" id="PTHR11406">
    <property type="entry name" value="PHOSPHOGLYCERATE KINASE"/>
    <property type="match status" value="1"/>
</dbReference>
<evidence type="ECO:0000313" key="17">
    <source>
        <dbReference type="EMBL" id="EPD33384.1"/>
    </source>
</evidence>
<evidence type="ECO:0000256" key="15">
    <source>
        <dbReference type="PIRSR" id="PIRSR000724-2"/>
    </source>
</evidence>
<feature type="binding site" evidence="13">
    <location>
        <position position="300"/>
    </location>
    <ligand>
        <name>ATP</name>
        <dbReference type="ChEBI" id="CHEBI:30616"/>
    </ligand>
</feature>
<evidence type="ECO:0000256" key="12">
    <source>
        <dbReference type="ARBA" id="ARBA00023152"/>
    </source>
</evidence>
<dbReference type="FunFam" id="3.40.50.1260:FF:000006">
    <property type="entry name" value="Phosphoglycerate kinase"/>
    <property type="match status" value="1"/>
</dbReference>
<dbReference type="InterPro" id="IPR015824">
    <property type="entry name" value="Phosphoglycerate_kinase_N"/>
</dbReference>
<protein>
    <recommendedName>
        <fullName evidence="6 13">Phosphoglycerate kinase</fullName>
        <ecNumber evidence="5 13">2.7.2.3</ecNumber>
    </recommendedName>
</protein>
<dbReference type="EC" id="2.7.2.3" evidence="5 13"/>
<keyword evidence="18" id="KW-1185">Reference proteome</keyword>
<dbReference type="InterPro" id="IPR036043">
    <property type="entry name" value="Phosphoglycerate_kinase_sf"/>
</dbReference>
<dbReference type="OrthoDB" id="9808460at2"/>
<keyword evidence="9 13" id="KW-0547">Nucleotide-binding</keyword>
<feature type="binding site" evidence="13">
    <location>
        <position position="117"/>
    </location>
    <ligand>
        <name>substrate</name>
    </ligand>
</feature>
<comment type="similarity">
    <text evidence="3 13 16">Belongs to the phosphoglycerate kinase family.</text>
</comment>
<dbReference type="HOGENOM" id="CLU_025427_0_2_11"/>
<dbReference type="PROSITE" id="PS00111">
    <property type="entry name" value="PGLYCERATE_KINASE"/>
    <property type="match status" value="1"/>
</dbReference>
<dbReference type="GO" id="GO:0006096">
    <property type="term" value="P:glycolytic process"/>
    <property type="evidence" value="ECO:0007669"/>
    <property type="project" value="UniProtKB-UniRule"/>
</dbReference>
<accession>S2X086</accession>
<evidence type="ECO:0000256" key="10">
    <source>
        <dbReference type="ARBA" id="ARBA00022777"/>
    </source>
</evidence>
<dbReference type="GO" id="GO:0043531">
    <property type="term" value="F:ADP binding"/>
    <property type="evidence" value="ECO:0007669"/>
    <property type="project" value="TreeGrafter"/>
</dbReference>
<feature type="binding site" evidence="13 15">
    <location>
        <position position="331"/>
    </location>
    <ligand>
        <name>ATP</name>
        <dbReference type="ChEBI" id="CHEBI:30616"/>
    </ligand>
</feature>
<comment type="pathway">
    <text evidence="2 13">Carbohydrate degradation; glycolysis; pyruvate from D-glyceraldehyde 3-phosphate: step 2/5.</text>
</comment>
<dbReference type="Gene3D" id="3.40.50.1260">
    <property type="entry name" value="Phosphoglycerate kinase, N-terminal domain"/>
    <property type="match status" value="2"/>
</dbReference>
<comment type="caution">
    <text evidence="17">The sequence shown here is derived from an EMBL/GenBank/DDBJ whole genome shotgun (WGS) entry which is preliminary data.</text>
</comment>
<dbReference type="STRING" id="883161.HMPREF9306_00924"/>
<dbReference type="RefSeq" id="WP_016455758.1">
    <property type="nucleotide sequence ID" value="NZ_KE150269.1"/>
</dbReference>
<evidence type="ECO:0000256" key="1">
    <source>
        <dbReference type="ARBA" id="ARBA00000642"/>
    </source>
</evidence>
<dbReference type="Pfam" id="PF00162">
    <property type="entry name" value="PGK"/>
    <property type="match status" value="1"/>
</dbReference>
<feature type="binding site" evidence="14">
    <location>
        <position position="35"/>
    </location>
    <ligand>
        <name>(2R)-3-phosphoglycerate</name>
        <dbReference type="ChEBI" id="CHEBI:58272"/>
    </ligand>
</feature>
<dbReference type="UniPathway" id="UPA00109">
    <property type="reaction ID" value="UER00185"/>
</dbReference>
<dbReference type="PATRIC" id="fig|883161.3.peg.920"/>
<organism evidence="17 18">
    <name type="scientific">Propionimicrobium lymphophilum ACS-093-V-SCH5</name>
    <dbReference type="NCBI Taxonomy" id="883161"/>
    <lineage>
        <taxon>Bacteria</taxon>
        <taxon>Bacillati</taxon>
        <taxon>Actinomycetota</taxon>
        <taxon>Actinomycetes</taxon>
        <taxon>Propionibacteriales</taxon>
        <taxon>Propionibacteriaceae</taxon>
        <taxon>Propionimicrobium</taxon>
    </lineage>
</organism>
<evidence type="ECO:0000256" key="6">
    <source>
        <dbReference type="ARBA" id="ARBA00016471"/>
    </source>
</evidence>
<evidence type="ECO:0000256" key="11">
    <source>
        <dbReference type="ARBA" id="ARBA00022840"/>
    </source>
</evidence>
<dbReference type="CDD" id="cd00318">
    <property type="entry name" value="Phosphoglycerate_kinase"/>
    <property type="match status" value="1"/>
</dbReference>
<feature type="binding site" evidence="13 14">
    <location>
        <begin position="20"/>
        <end position="22"/>
    </location>
    <ligand>
        <name>substrate</name>
    </ligand>
</feature>
<evidence type="ECO:0000256" key="2">
    <source>
        <dbReference type="ARBA" id="ARBA00004838"/>
    </source>
</evidence>
<dbReference type="EMBL" id="AGZR01000005">
    <property type="protein sequence ID" value="EPD33384.1"/>
    <property type="molecule type" value="Genomic_DNA"/>
</dbReference>
<name>S2X086_9ACTN</name>
<dbReference type="GO" id="GO:0006094">
    <property type="term" value="P:gluconeogenesis"/>
    <property type="evidence" value="ECO:0007669"/>
    <property type="project" value="TreeGrafter"/>
</dbReference>
<keyword evidence="10 13" id="KW-0418">Kinase</keyword>
<evidence type="ECO:0000256" key="7">
    <source>
        <dbReference type="ARBA" id="ARBA00022490"/>
    </source>
</evidence>
<evidence type="ECO:0000256" key="4">
    <source>
        <dbReference type="ARBA" id="ARBA00011245"/>
    </source>
</evidence>
<keyword evidence="11 13" id="KW-0067">ATP-binding</keyword>
<evidence type="ECO:0000256" key="5">
    <source>
        <dbReference type="ARBA" id="ARBA00013061"/>
    </source>
</evidence>
<dbReference type="AlphaFoldDB" id="S2X086"/>
<feature type="binding site" evidence="14">
    <location>
        <position position="117"/>
    </location>
    <ligand>
        <name>(2R)-3-phosphoglycerate</name>
        <dbReference type="ChEBI" id="CHEBI:58272"/>
    </ligand>
</feature>
<feature type="binding site" evidence="13 15">
    <location>
        <begin position="357"/>
        <end position="360"/>
    </location>
    <ligand>
        <name>ATP</name>
        <dbReference type="ChEBI" id="CHEBI:30616"/>
    </ligand>
</feature>
<sequence length="402" mass="42445">MKSIADLGDLIGKRVVIRCDFNVPLDGQTITDDGRIKAALPTLKKLHEAGARTTVMAHLGRPKGEVNPKFSLAPVAKRLGELLGVDVKFASDVVGESANELNKSLKDGEVLLVENVRYEPAEQSKDDAERAELAKKYAAFGDIFVSDGFGVVHRKQASVYDVAKLLPAAAGELVGKEVEVLSKVTENPERPFVVVLGGAKVADKLAVISNLLKIADTIIVGGGMAYTFLKAKGYEVGKSILDETKITEVTGYLQAAENEGKKILLPVDVRVADGMDFDAKKALGDVTVVPSDQIPADKEGLDIGPETAKLFSEAIAEAKTVFWNGPMGVAEIDAFAEGTRAVAKAVAGSDAFSVIGGGDSAAIVRELGYSDDQFGWISTGGGASLEYLEGKKLPGLSVLEEN</sequence>
<dbReference type="InterPro" id="IPR001576">
    <property type="entry name" value="Phosphoglycerate_kinase"/>
</dbReference>
<feature type="binding site" evidence="14">
    <location>
        <position position="154"/>
    </location>
    <ligand>
        <name>(2R)-3-phosphoglycerate</name>
        <dbReference type="ChEBI" id="CHEBI:58272"/>
    </ligand>
</feature>
<dbReference type="FunFam" id="3.40.50.1260:FF:000031">
    <property type="entry name" value="Phosphoglycerate kinase 1"/>
    <property type="match status" value="1"/>
</dbReference>
<dbReference type="PANTHER" id="PTHR11406:SF23">
    <property type="entry name" value="PHOSPHOGLYCERATE KINASE 1, CHLOROPLASTIC-RELATED"/>
    <property type="match status" value="1"/>
</dbReference>
<dbReference type="PRINTS" id="PR00477">
    <property type="entry name" value="PHGLYCKINASE"/>
</dbReference>
<gene>
    <name evidence="13" type="primary">pgk</name>
    <name evidence="17" type="ORF">HMPREF9306_00924</name>
</gene>
<dbReference type="SUPFAM" id="SSF53748">
    <property type="entry name" value="Phosphoglycerate kinase"/>
    <property type="match status" value="1"/>
</dbReference>
<comment type="catalytic activity">
    <reaction evidence="1 13 16">
        <text>(2R)-3-phosphoglycerate + ATP = (2R)-3-phospho-glyceroyl phosphate + ADP</text>
        <dbReference type="Rhea" id="RHEA:14801"/>
        <dbReference type="ChEBI" id="CHEBI:30616"/>
        <dbReference type="ChEBI" id="CHEBI:57604"/>
        <dbReference type="ChEBI" id="CHEBI:58272"/>
        <dbReference type="ChEBI" id="CHEBI:456216"/>
        <dbReference type="EC" id="2.7.2.3"/>
    </reaction>
</comment>
<keyword evidence="8 13" id="KW-0808">Transferase</keyword>